<dbReference type="GO" id="GO:0004803">
    <property type="term" value="F:transposase activity"/>
    <property type="evidence" value="ECO:0007669"/>
    <property type="project" value="TreeGrafter"/>
</dbReference>
<sequence length="118" mass="13806">MSTKTNQPVGTMNHYFHFTLKERESLKHYMDIGLNQSEIATKLGRNKSSICREIKRNSLQGSYLPCDAQALYATRRKVCRPRKKLDDTVLFQKVKSLFLEHQWSPEQIAARLKYEESV</sequence>
<dbReference type="STRING" id="755172.HMPREF1863_01781"/>
<accession>A0A134AC27</accession>
<protein>
    <recommendedName>
        <fullName evidence="1">Transposase IS30-like HTH domain-containing protein</fullName>
    </recommendedName>
</protein>
<evidence type="ECO:0000259" key="1">
    <source>
        <dbReference type="Pfam" id="PF13936"/>
    </source>
</evidence>
<dbReference type="Pfam" id="PF13936">
    <property type="entry name" value="HTH_38"/>
    <property type="match status" value="1"/>
</dbReference>
<dbReference type="Proteomes" id="UP000070442">
    <property type="component" value="Unassembled WGS sequence"/>
</dbReference>
<dbReference type="OrthoDB" id="9776104at2"/>
<dbReference type="InterPro" id="IPR025246">
    <property type="entry name" value="IS30-like_HTH"/>
</dbReference>
<dbReference type="EMBL" id="LSDG01000045">
    <property type="protein sequence ID" value="KXB65271.1"/>
    <property type="molecule type" value="Genomic_DNA"/>
</dbReference>
<organism evidence="2 3">
    <name type="scientific">Aedoeadaptatus coxii</name>
    <dbReference type="NCBI Taxonomy" id="755172"/>
    <lineage>
        <taxon>Bacteria</taxon>
        <taxon>Bacillati</taxon>
        <taxon>Bacillota</taxon>
        <taxon>Tissierellia</taxon>
        <taxon>Tissierellales</taxon>
        <taxon>Peptoniphilaceae</taxon>
        <taxon>Aedoeadaptatus</taxon>
    </lineage>
</organism>
<evidence type="ECO:0000313" key="2">
    <source>
        <dbReference type="EMBL" id="KXB65271.1"/>
    </source>
</evidence>
<proteinExistence type="predicted"/>
<comment type="caution">
    <text evidence="2">The sequence shown here is derived from an EMBL/GenBank/DDBJ whole genome shotgun (WGS) entry which is preliminary data.</text>
</comment>
<evidence type="ECO:0000313" key="3">
    <source>
        <dbReference type="Proteomes" id="UP000070442"/>
    </source>
</evidence>
<dbReference type="PANTHER" id="PTHR10948">
    <property type="entry name" value="TRANSPOSASE"/>
    <property type="match status" value="1"/>
</dbReference>
<dbReference type="GO" id="GO:0005829">
    <property type="term" value="C:cytosol"/>
    <property type="evidence" value="ECO:0007669"/>
    <property type="project" value="TreeGrafter"/>
</dbReference>
<dbReference type="RefSeq" id="WP_157065109.1">
    <property type="nucleotide sequence ID" value="NZ_KQ960182.1"/>
</dbReference>
<feature type="domain" description="Transposase IS30-like HTH" evidence="1">
    <location>
        <begin position="17"/>
        <end position="57"/>
    </location>
</feature>
<name>A0A134AC27_9FIRM</name>
<dbReference type="AlphaFoldDB" id="A0A134AC27"/>
<dbReference type="InterPro" id="IPR051917">
    <property type="entry name" value="Transposase-Integrase"/>
</dbReference>
<keyword evidence="3" id="KW-1185">Reference proteome</keyword>
<dbReference type="PANTHER" id="PTHR10948:SF23">
    <property type="entry name" value="TRANSPOSASE INSI FOR INSERTION SEQUENCE ELEMENT IS30A-RELATED"/>
    <property type="match status" value="1"/>
</dbReference>
<dbReference type="GO" id="GO:0032196">
    <property type="term" value="P:transposition"/>
    <property type="evidence" value="ECO:0007669"/>
    <property type="project" value="TreeGrafter"/>
</dbReference>
<gene>
    <name evidence="2" type="ORF">HMPREF1863_01781</name>
</gene>
<reference evidence="3" key="1">
    <citation type="submission" date="2016-01" db="EMBL/GenBank/DDBJ databases">
        <authorList>
            <person name="Mitreva M."/>
            <person name="Pepin K.H."/>
            <person name="Mihindukulasuriya K.A."/>
            <person name="Fulton R."/>
            <person name="Fronick C."/>
            <person name="O'Laughlin M."/>
            <person name="Miner T."/>
            <person name="Herter B."/>
            <person name="Rosa B.A."/>
            <person name="Cordes M."/>
            <person name="Tomlinson C."/>
            <person name="Wollam A."/>
            <person name="Palsikar V.B."/>
            <person name="Mardis E.R."/>
            <person name="Wilson R.K."/>
        </authorList>
    </citation>
    <scope>NUCLEOTIDE SEQUENCE [LARGE SCALE GENOMIC DNA]</scope>
    <source>
        <strain evidence="3">DNF00729</strain>
    </source>
</reference>
<feature type="non-terminal residue" evidence="2">
    <location>
        <position position="118"/>
    </location>
</feature>